<dbReference type="Pfam" id="PF01399">
    <property type="entry name" value="PCI"/>
    <property type="match status" value="1"/>
</dbReference>
<dbReference type="EMBL" id="GDRN01053833">
    <property type="protein sequence ID" value="JAI66139.1"/>
    <property type="molecule type" value="Transcribed_RNA"/>
</dbReference>
<organism evidence="3">
    <name type="scientific">Scylla olivacea</name>
    <name type="common">Orange mud crab</name>
    <name type="synonym">Cancer olivacea</name>
    <dbReference type="NCBI Taxonomy" id="85551"/>
    <lineage>
        <taxon>Eukaryota</taxon>
        <taxon>Metazoa</taxon>
        <taxon>Ecdysozoa</taxon>
        <taxon>Arthropoda</taxon>
        <taxon>Crustacea</taxon>
        <taxon>Multicrustacea</taxon>
        <taxon>Malacostraca</taxon>
        <taxon>Eumalacostraca</taxon>
        <taxon>Eucarida</taxon>
        <taxon>Decapoda</taxon>
        <taxon>Pleocyemata</taxon>
        <taxon>Brachyura</taxon>
        <taxon>Eubrachyura</taxon>
        <taxon>Portunoidea</taxon>
        <taxon>Portunidae</taxon>
        <taxon>Portuninae</taxon>
        <taxon>Scylla</taxon>
    </lineage>
</organism>
<dbReference type="InterPro" id="IPR000717">
    <property type="entry name" value="PCI_dom"/>
</dbReference>
<feature type="compositionally biased region" description="Low complexity" evidence="1">
    <location>
        <begin position="143"/>
        <end position="161"/>
    </location>
</feature>
<feature type="domain" description="PCI" evidence="2">
    <location>
        <begin position="652"/>
        <end position="818"/>
    </location>
</feature>
<dbReference type="AlphaFoldDB" id="A0A0P4WJ78"/>
<proteinExistence type="predicted"/>
<accession>A0A0P4WJ78</accession>
<dbReference type="PANTHER" id="PTHR10678">
    <property type="entry name" value="26S PROTEASOME NON-ATPASE REGULATORY SUBUNIT 11/COP9 SIGNALOSOME COMPLEX SUBUNIT 2"/>
    <property type="match status" value="1"/>
</dbReference>
<feature type="compositionally biased region" description="Polar residues" evidence="1">
    <location>
        <begin position="47"/>
        <end position="56"/>
    </location>
</feature>
<feature type="compositionally biased region" description="Basic and acidic residues" evidence="1">
    <location>
        <begin position="306"/>
        <end position="326"/>
    </location>
</feature>
<dbReference type="SMART" id="SM00753">
    <property type="entry name" value="PAM"/>
    <property type="match status" value="1"/>
</dbReference>
<dbReference type="Gene3D" id="1.25.40.570">
    <property type="match status" value="1"/>
</dbReference>
<feature type="compositionally biased region" description="Basic and acidic residues" evidence="1">
    <location>
        <begin position="170"/>
        <end position="184"/>
    </location>
</feature>
<dbReference type="PROSITE" id="PS50250">
    <property type="entry name" value="PCI"/>
    <property type="match status" value="1"/>
</dbReference>
<sequence length="848" mass="93782">MTPRRKNKKTSTDGEDSANLTKKRGRSKDNSSPPAASPPTVRRSQRRTLAQASPSQDECEATPKKSRQAGPSPETPSRVSPRGKKENSSPIPSRTSPRGDRRSLRGSSTDSGASSVSNAAINCASADRGASSPARRRTRRESNSSSISATSDTSSITPTTPQRGRGSKRKVLDKSDKGEVESSKEANGPSPQYSPNTKRRRGRSQAEISPLTTNGKSEEHVRPKRRICKTFSPQKVLDEGVDETKKCLADGEEEDDVKNSVDSAKKLENFKIENGNDASAETDDGAHVLTSASATCDGEDLSVKVNSKDPNKLLERETCKDSKDTFDVTSQGESQNLPSGDTDPRTGISSPLPEKHCSPAHTCKTIISSSHVNSAKRTRSISDSSNHEIAEHTLTSKKTKLCASVPDDSSDRVKCENGSVKLEEKKQETEEKCKSSDPLPVTDMEAEVSIDHVDSVAKGHLEVYSLTDEQILEISSSLTTKGSKLSESTMIEELVEKLLNRSTSVRSMNAPRFNKFLRQLLNRYCCLDTSKESKHSLCEKAVQWARDRKSVNLRHELELTLMSLYYNTCQYKKAEGVADSLYNETKKLQDKEKTVKACLCLSQVYHAMGNISKARANITTAKTEALKIYTPPDMQGELDLQSGIMQVTEGKDMETAFSYFKEAATGFVSHKQRARALKYMLLSKIMMNRSEEGEKAVRSQSHIQDIDEGVEAMLAIAGAAQRSSLMEFRKLREVHKEHLAGDLVVAGILDDLYTTMMEKNLLNIVLPYECIQIGYVAEKIGLPREEVERRVSQMILDKRINAQLDHRDDCLYVYASVDSDVVYQTGLKTLTQLDKTISHLNRKVKKLL</sequence>
<dbReference type="SMART" id="SM00088">
    <property type="entry name" value="PINT"/>
    <property type="match status" value="1"/>
</dbReference>
<evidence type="ECO:0000256" key="1">
    <source>
        <dbReference type="SAM" id="MobiDB-lite"/>
    </source>
</evidence>
<feature type="compositionally biased region" description="Polar residues" evidence="1">
    <location>
        <begin position="327"/>
        <end position="339"/>
    </location>
</feature>
<dbReference type="InterPro" id="IPR050871">
    <property type="entry name" value="26S_Proteasome/COP9_Components"/>
</dbReference>
<feature type="region of interest" description="Disordered" evidence="1">
    <location>
        <begin position="401"/>
        <end position="439"/>
    </location>
</feature>
<name>A0A0P4WJ78_SCYOL</name>
<evidence type="ECO:0000259" key="2">
    <source>
        <dbReference type="PROSITE" id="PS50250"/>
    </source>
</evidence>
<feature type="compositionally biased region" description="Low complexity" evidence="1">
    <location>
        <begin position="105"/>
        <end position="117"/>
    </location>
</feature>
<protein>
    <recommendedName>
        <fullName evidence="2">PCI domain-containing protein</fullName>
    </recommendedName>
</protein>
<reference evidence="3" key="1">
    <citation type="submission" date="2015-09" db="EMBL/GenBank/DDBJ databases">
        <title>Scylla olivacea transcriptome.</title>
        <authorList>
            <person name="Ikhwanuddin M."/>
        </authorList>
    </citation>
    <scope>NUCLEOTIDE SEQUENCE</scope>
</reference>
<dbReference type="SUPFAM" id="SSF46785">
    <property type="entry name" value="Winged helix' DNA-binding domain"/>
    <property type="match status" value="1"/>
</dbReference>
<dbReference type="InterPro" id="IPR036390">
    <property type="entry name" value="WH_DNA-bd_sf"/>
</dbReference>
<feature type="region of interest" description="Disordered" evidence="1">
    <location>
        <begin position="1"/>
        <end position="227"/>
    </location>
</feature>
<feature type="compositionally biased region" description="Basic and acidic residues" evidence="1">
    <location>
        <begin position="409"/>
        <end position="435"/>
    </location>
</feature>
<feature type="compositionally biased region" description="Polar residues" evidence="1">
    <location>
        <begin position="206"/>
        <end position="215"/>
    </location>
</feature>
<feature type="region of interest" description="Disordered" evidence="1">
    <location>
        <begin position="301"/>
        <end position="389"/>
    </location>
</feature>
<evidence type="ECO:0000313" key="3">
    <source>
        <dbReference type="EMBL" id="JAI66139.1"/>
    </source>
</evidence>